<protein>
    <recommendedName>
        <fullName evidence="6">Outer membrane protein assembly factor BamD</fullName>
    </recommendedName>
</protein>
<evidence type="ECO:0000256" key="5">
    <source>
        <dbReference type="ARBA" id="ARBA00023288"/>
    </source>
</evidence>
<dbReference type="CDD" id="cd15830">
    <property type="entry name" value="BamD"/>
    <property type="match status" value="1"/>
</dbReference>
<comment type="similarity">
    <text evidence="6">Belongs to the BamD family.</text>
</comment>
<evidence type="ECO:0000259" key="7">
    <source>
        <dbReference type="Pfam" id="PF13525"/>
    </source>
</evidence>
<gene>
    <name evidence="6" type="primary">bamD</name>
    <name evidence="8" type="ORF">TBH_C1040</name>
</gene>
<dbReference type="RefSeq" id="WP_041066282.1">
    <property type="nucleotide sequence ID" value="NZ_AP012273.1"/>
</dbReference>
<dbReference type="SUPFAM" id="SSF48452">
    <property type="entry name" value="TPR-like"/>
    <property type="match status" value="1"/>
</dbReference>
<dbReference type="GO" id="GO:0043165">
    <property type="term" value="P:Gram-negative-bacterium-type cell outer membrane assembly"/>
    <property type="evidence" value="ECO:0007669"/>
    <property type="project" value="UniProtKB-UniRule"/>
</dbReference>
<organism evidence="8 9">
    <name type="scientific">Thiolapillus brandeum</name>
    <dbReference type="NCBI Taxonomy" id="1076588"/>
    <lineage>
        <taxon>Bacteria</taxon>
        <taxon>Pseudomonadati</taxon>
        <taxon>Pseudomonadota</taxon>
        <taxon>Gammaproteobacteria</taxon>
        <taxon>Chromatiales</taxon>
        <taxon>Sedimenticolaceae</taxon>
        <taxon>Thiolapillus</taxon>
    </lineage>
</organism>
<evidence type="ECO:0000313" key="9">
    <source>
        <dbReference type="Proteomes" id="UP000031631"/>
    </source>
</evidence>
<dbReference type="PANTHER" id="PTHR37423">
    <property type="entry name" value="SOLUBLE LYTIC MUREIN TRANSGLYCOSYLASE-RELATED"/>
    <property type="match status" value="1"/>
</dbReference>
<evidence type="ECO:0000256" key="1">
    <source>
        <dbReference type="ARBA" id="ARBA00022729"/>
    </source>
</evidence>
<dbReference type="Gene3D" id="1.25.40.10">
    <property type="entry name" value="Tetratricopeptide repeat domain"/>
    <property type="match status" value="1"/>
</dbReference>
<evidence type="ECO:0000256" key="2">
    <source>
        <dbReference type="ARBA" id="ARBA00023136"/>
    </source>
</evidence>
<dbReference type="InterPro" id="IPR019734">
    <property type="entry name" value="TPR_rpt"/>
</dbReference>
<keyword evidence="9" id="KW-1185">Reference proteome</keyword>
<evidence type="ECO:0000256" key="3">
    <source>
        <dbReference type="ARBA" id="ARBA00023139"/>
    </source>
</evidence>
<dbReference type="OrthoDB" id="9779191at2"/>
<keyword evidence="5 6" id="KW-0449">Lipoprotein</keyword>
<proteinExistence type="inferred from homology"/>
<evidence type="ECO:0000313" key="8">
    <source>
        <dbReference type="EMBL" id="BAO43969.1"/>
    </source>
</evidence>
<dbReference type="InterPro" id="IPR039565">
    <property type="entry name" value="BamD-like"/>
</dbReference>
<dbReference type="PROSITE" id="PS51257">
    <property type="entry name" value="PROKAR_LIPOPROTEIN"/>
    <property type="match status" value="1"/>
</dbReference>
<dbReference type="EMBL" id="AP012273">
    <property type="protein sequence ID" value="BAO43969.1"/>
    <property type="molecule type" value="Genomic_DNA"/>
</dbReference>
<comment type="function">
    <text evidence="6">Part of the outer membrane protein assembly complex, which is involved in assembly and insertion of beta-barrel proteins into the outer membrane.</text>
</comment>
<name>A0A7U6GHX0_9GAMM</name>
<dbReference type="PANTHER" id="PTHR37423:SF1">
    <property type="entry name" value="OUTER MEMBRANE PROTEIN ASSEMBLY FACTOR BAMD"/>
    <property type="match status" value="1"/>
</dbReference>
<dbReference type="Proteomes" id="UP000031631">
    <property type="component" value="Chromosome"/>
</dbReference>
<dbReference type="NCBIfam" id="TIGR03302">
    <property type="entry name" value="OM_YfiO"/>
    <property type="match status" value="1"/>
</dbReference>
<dbReference type="AlphaFoldDB" id="A0A7U6GHX0"/>
<dbReference type="SMART" id="SM00028">
    <property type="entry name" value="TPR"/>
    <property type="match status" value="2"/>
</dbReference>
<accession>A0A7U6GHX0</accession>
<dbReference type="InterPro" id="IPR011990">
    <property type="entry name" value="TPR-like_helical_dom_sf"/>
</dbReference>
<dbReference type="Pfam" id="PF13525">
    <property type="entry name" value="YfiO"/>
    <property type="match status" value="1"/>
</dbReference>
<sequence length="271" mass="31392">MPRLIWPLLIVSFLLGGCSLLPEQQDKTAGWSAQKLYSEATSNMHGGNYEKAIEYYQKLESRYPFGKYALQSQLNIAYAHYQADEPDAALAALERFEKLHPDHPAIAYALYLKGVVYFTRNMGFFSRFLPTDNSQRDPGSTQEAYDIFAELVRRFPDTEYAEDAKLRMLYLRNQLARHEIHVARYYLDRGAWLAAANRAQYVVEHYQYSPSVKEGLTIMIVAYDKMGMEKLYRDALKVLALNEAKGNFPTLKDTDKTLTEKIWEYLELDKH</sequence>
<dbReference type="GO" id="GO:0051205">
    <property type="term" value="P:protein insertion into membrane"/>
    <property type="evidence" value="ECO:0007669"/>
    <property type="project" value="UniProtKB-UniRule"/>
</dbReference>
<evidence type="ECO:0000256" key="4">
    <source>
        <dbReference type="ARBA" id="ARBA00023237"/>
    </source>
</evidence>
<feature type="domain" description="Outer membrane lipoprotein BamD-like" evidence="7">
    <location>
        <begin position="33"/>
        <end position="235"/>
    </location>
</feature>
<keyword evidence="4 6" id="KW-0998">Cell outer membrane</keyword>
<dbReference type="KEGG" id="tbn:TBH_C1040"/>
<comment type="subcellular location">
    <subcellularLocation>
        <location evidence="6">Cell outer membrane</location>
        <topology evidence="6">Lipid-anchor</topology>
    </subcellularLocation>
</comment>
<comment type="subunit">
    <text evidence="6">Part of the Bam complex.</text>
</comment>
<reference evidence="8 9" key="1">
    <citation type="journal article" date="2014" name="PLoS ONE">
        <title>Physiological and genomic features of a novel sulfur-oxidizing gammaproteobacterium belonging to a previously uncultivated symbiotic lineage isolated from a hydrothermal vent.</title>
        <authorList>
            <person name="Nunoura T."/>
            <person name="Takaki Y."/>
            <person name="Kazama H."/>
            <person name="Kakuta J."/>
            <person name="Shimamura S."/>
            <person name="Makita H."/>
            <person name="Hirai M."/>
            <person name="Miyazaki M."/>
            <person name="Takai K."/>
        </authorList>
    </citation>
    <scope>NUCLEOTIDE SEQUENCE [LARGE SCALE GENOMIC DNA]</scope>
    <source>
        <strain evidence="8 9">Hiromi1</strain>
    </source>
</reference>
<dbReference type="GO" id="GO:1990063">
    <property type="term" value="C:Bam protein complex"/>
    <property type="evidence" value="ECO:0007669"/>
    <property type="project" value="TreeGrafter"/>
</dbReference>
<keyword evidence="2 6" id="KW-0472">Membrane</keyword>
<dbReference type="HAMAP" id="MF_00922">
    <property type="entry name" value="OM_assembly_BamD"/>
    <property type="match status" value="1"/>
</dbReference>
<keyword evidence="3 6" id="KW-0564">Palmitate</keyword>
<dbReference type="InterPro" id="IPR017689">
    <property type="entry name" value="BamD"/>
</dbReference>
<evidence type="ECO:0000256" key="6">
    <source>
        <dbReference type="HAMAP-Rule" id="MF_00922"/>
    </source>
</evidence>
<keyword evidence="1 6" id="KW-0732">Signal</keyword>